<evidence type="ECO:0000259" key="9">
    <source>
        <dbReference type="PROSITE" id="PS50961"/>
    </source>
</evidence>
<evidence type="ECO:0000256" key="2">
    <source>
        <dbReference type="ARBA" id="ARBA00022884"/>
    </source>
</evidence>
<feature type="compositionally biased region" description="Low complexity" evidence="7">
    <location>
        <begin position="332"/>
        <end position="348"/>
    </location>
</feature>
<gene>
    <name evidence="10" type="ORF">Cvel_9736</name>
</gene>
<dbReference type="Pfam" id="PF00076">
    <property type="entry name" value="RRM_1"/>
    <property type="match status" value="1"/>
</dbReference>
<dbReference type="InterPro" id="IPR006630">
    <property type="entry name" value="La_HTH"/>
</dbReference>
<evidence type="ECO:0008006" key="11">
    <source>
        <dbReference type="Google" id="ProtNLM"/>
    </source>
</evidence>
<dbReference type="InterPro" id="IPR012677">
    <property type="entry name" value="Nucleotide-bd_a/b_plait_sf"/>
</dbReference>
<dbReference type="EMBL" id="CDMZ01004518">
    <property type="protein sequence ID" value="CEM49983.1"/>
    <property type="molecule type" value="Genomic_DNA"/>
</dbReference>
<feature type="domain" description="HTH La-type RNA-binding" evidence="9">
    <location>
        <begin position="16"/>
        <end position="123"/>
    </location>
</feature>
<dbReference type="SUPFAM" id="SSF54928">
    <property type="entry name" value="RNA-binding domain, RBD"/>
    <property type="match status" value="1"/>
</dbReference>
<feature type="domain" description="RRM" evidence="8">
    <location>
        <begin position="129"/>
        <end position="194"/>
    </location>
</feature>
<reference evidence="10" key="1">
    <citation type="submission" date="2014-11" db="EMBL/GenBank/DDBJ databases">
        <authorList>
            <person name="Otto D Thomas"/>
            <person name="Naeem Raeece"/>
        </authorList>
    </citation>
    <scope>NUCLEOTIDE SEQUENCE</scope>
</reference>
<dbReference type="InterPro" id="IPR045180">
    <property type="entry name" value="La_dom_prot"/>
</dbReference>
<dbReference type="PROSITE" id="PS50102">
    <property type="entry name" value="RRM"/>
    <property type="match status" value="1"/>
</dbReference>
<dbReference type="AlphaFoldDB" id="A0A0G4HZG5"/>
<name>A0A0G4HZG5_9ALVE</name>
<dbReference type="InterPro" id="IPR036388">
    <property type="entry name" value="WH-like_DNA-bd_sf"/>
</dbReference>
<dbReference type="GO" id="GO:0005634">
    <property type="term" value="C:nucleus"/>
    <property type="evidence" value="ECO:0007669"/>
    <property type="project" value="UniProtKB-SubCell"/>
</dbReference>
<dbReference type="SUPFAM" id="SSF46785">
    <property type="entry name" value="Winged helix' DNA-binding domain"/>
    <property type="match status" value="1"/>
</dbReference>
<evidence type="ECO:0000313" key="10">
    <source>
        <dbReference type="EMBL" id="CEM49983.1"/>
    </source>
</evidence>
<comment type="subcellular location">
    <subcellularLocation>
        <location evidence="1">Nucleus</location>
    </subcellularLocation>
</comment>
<evidence type="ECO:0000256" key="1">
    <source>
        <dbReference type="ARBA" id="ARBA00004123"/>
    </source>
</evidence>
<dbReference type="GO" id="GO:0003723">
    <property type="term" value="F:RNA binding"/>
    <property type="evidence" value="ECO:0007669"/>
    <property type="project" value="UniProtKB-UniRule"/>
</dbReference>
<evidence type="ECO:0000256" key="3">
    <source>
        <dbReference type="ARBA" id="ARBA00023015"/>
    </source>
</evidence>
<evidence type="ECO:0000256" key="5">
    <source>
        <dbReference type="ARBA" id="ARBA00023242"/>
    </source>
</evidence>
<dbReference type="Pfam" id="PF05383">
    <property type="entry name" value="La"/>
    <property type="match status" value="1"/>
</dbReference>
<dbReference type="PANTHER" id="PTHR22792:SF62">
    <property type="entry name" value="LA-RELATED PROTEIN 7"/>
    <property type="match status" value="1"/>
</dbReference>
<protein>
    <recommendedName>
        <fullName evidence="11">La-related protein 7</fullName>
    </recommendedName>
</protein>
<evidence type="ECO:0000256" key="7">
    <source>
        <dbReference type="SAM" id="MobiDB-lite"/>
    </source>
</evidence>
<feature type="region of interest" description="Disordered" evidence="7">
    <location>
        <begin position="219"/>
        <end position="348"/>
    </location>
</feature>
<evidence type="ECO:0000256" key="4">
    <source>
        <dbReference type="ARBA" id="ARBA00023163"/>
    </source>
</evidence>
<dbReference type="CDD" id="cd07323">
    <property type="entry name" value="LAM"/>
    <property type="match status" value="1"/>
</dbReference>
<dbReference type="Gene3D" id="1.10.10.10">
    <property type="entry name" value="Winged helix-like DNA-binding domain superfamily/Winged helix DNA-binding domain"/>
    <property type="match status" value="1"/>
</dbReference>
<dbReference type="SMART" id="SM00715">
    <property type="entry name" value="LA"/>
    <property type="match status" value="1"/>
</dbReference>
<dbReference type="Gene3D" id="3.30.70.330">
    <property type="match status" value="1"/>
</dbReference>
<keyword evidence="2 6" id="KW-0694">RNA-binding</keyword>
<dbReference type="PROSITE" id="PS50961">
    <property type="entry name" value="HTH_LA"/>
    <property type="match status" value="1"/>
</dbReference>
<organism evidence="10">
    <name type="scientific">Chromera velia CCMP2878</name>
    <dbReference type="NCBI Taxonomy" id="1169474"/>
    <lineage>
        <taxon>Eukaryota</taxon>
        <taxon>Sar</taxon>
        <taxon>Alveolata</taxon>
        <taxon>Colpodellida</taxon>
        <taxon>Chromeraceae</taxon>
        <taxon>Chromera</taxon>
    </lineage>
</organism>
<dbReference type="InterPro" id="IPR035979">
    <property type="entry name" value="RBD_domain_sf"/>
</dbReference>
<evidence type="ECO:0000256" key="6">
    <source>
        <dbReference type="PROSITE-ProRule" id="PRU00332"/>
    </source>
</evidence>
<dbReference type="GO" id="GO:1990904">
    <property type="term" value="C:ribonucleoprotein complex"/>
    <property type="evidence" value="ECO:0007669"/>
    <property type="project" value="InterPro"/>
</dbReference>
<dbReference type="GO" id="GO:0006396">
    <property type="term" value="P:RNA processing"/>
    <property type="evidence" value="ECO:0007669"/>
    <property type="project" value="InterPro"/>
</dbReference>
<keyword evidence="5" id="KW-0539">Nucleus</keyword>
<keyword evidence="3" id="KW-0805">Transcription regulation</keyword>
<sequence length="462" mass="52530">MQTGDGSSLQGDCALVTEDLSRDERIVKQICFWLGDSNLARDTFLRNQISKSPEGYIPIEIFLKFNTMKKEKADVPAIVKALKRHGACRPRSSLKETDICGEVEMRGDCEVRRRDGKPLPEEAEMPTERTLYICRLPQVADLASRVASVCKRYGTPLFVNAPKDPETKIPRGFAFVEFASEDEMVSARDHIRSLWPQEEFGPPRGDPMLRALTKAQWLREKAKMQSQDHSEEKGKENEQAERGQKQRRQEKGKEEDDRESLTTEIDPTSKKRKAEKKPEKEEEREEQEEDRKPEKGKVEKKRKLQKRESEEEGRKEKKEEEDKEDGKGRPHSSASFSSSSSSSSSASSESFPLGVLVELSGFGLPQTPWTVRNYLEHMVNVRFVELQSKRGEGGRREGGRGEHEGRAVAVLGTSEEASVLWKEILLMKSPLGANGRLPTVRQLEGAEEKRWWAHSGKRVRLP</sequence>
<dbReference type="PRINTS" id="PR00302">
    <property type="entry name" value="LUPUSLA"/>
</dbReference>
<proteinExistence type="predicted"/>
<feature type="compositionally biased region" description="Basic and acidic residues" evidence="7">
    <location>
        <begin position="306"/>
        <end position="328"/>
    </location>
</feature>
<evidence type="ECO:0000259" key="8">
    <source>
        <dbReference type="PROSITE" id="PS50102"/>
    </source>
</evidence>
<accession>A0A0G4HZG5</accession>
<dbReference type="InterPro" id="IPR000504">
    <property type="entry name" value="RRM_dom"/>
</dbReference>
<feature type="compositionally biased region" description="Basic and acidic residues" evidence="7">
    <location>
        <begin position="219"/>
        <end position="261"/>
    </location>
</feature>
<dbReference type="InterPro" id="IPR036390">
    <property type="entry name" value="WH_DNA-bd_sf"/>
</dbReference>
<keyword evidence="4" id="KW-0804">Transcription</keyword>
<dbReference type="VEuPathDB" id="CryptoDB:Cvel_9736"/>
<dbReference type="PANTHER" id="PTHR22792">
    <property type="entry name" value="LUPUS LA PROTEIN-RELATED"/>
    <property type="match status" value="1"/>
</dbReference>
<dbReference type="InterPro" id="IPR002344">
    <property type="entry name" value="Lupus_La"/>
</dbReference>